<protein>
    <submittedName>
        <fullName evidence="1">Uncharacterized protein</fullName>
    </submittedName>
</protein>
<comment type="caution">
    <text evidence="1">The sequence shown here is derived from an EMBL/GenBank/DDBJ whole genome shotgun (WGS) entry which is preliminary data.</text>
</comment>
<dbReference type="EMBL" id="CAVLEF010000283">
    <property type="protein sequence ID" value="CAK1556434.1"/>
    <property type="molecule type" value="Genomic_DNA"/>
</dbReference>
<accession>A0AAV1K3R9</accession>
<organism evidence="1 2">
    <name type="scientific">Leptosia nina</name>
    <dbReference type="NCBI Taxonomy" id="320188"/>
    <lineage>
        <taxon>Eukaryota</taxon>
        <taxon>Metazoa</taxon>
        <taxon>Ecdysozoa</taxon>
        <taxon>Arthropoda</taxon>
        <taxon>Hexapoda</taxon>
        <taxon>Insecta</taxon>
        <taxon>Pterygota</taxon>
        <taxon>Neoptera</taxon>
        <taxon>Endopterygota</taxon>
        <taxon>Lepidoptera</taxon>
        <taxon>Glossata</taxon>
        <taxon>Ditrysia</taxon>
        <taxon>Papilionoidea</taxon>
        <taxon>Pieridae</taxon>
        <taxon>Pierinae</taxon>
        <taxon>Leptosia</taxon>
    </lineage>
</organism>
<proteinExistence type="predicted"/>
<reference evidence="1 2" key="1">
    <citation type="submission" date="2023-11" db="EMBL/GenBank/DDBJ databases">
        <authorList>
            <person name="Okamura Y."/>
        </authorList>
    </citation>
    <scope>NUCLEOTIDE SEQUENCE [LARGE SCALE GENOMIC DNA]</scope>
</reference>
<sequence length="109" mass="12306">MLRVRRSRIYAYGNRNRALILVEDVTTASDRPFLSRHYRPARVSLAKERENRAPIGVTAAVSSGFWEVASRRTEEAEGDSRQRCLRCIAMDAAFARLLLVGVVQTLISL</sequence>
<dbReference type="Proteomes" id="UP001497472">
    <property type="component" value="Unassembled WGS sequence"/>
</dbReference>
<keyword evidence="2" id="KW-1185">Reference proteome</keyword>
<evidence type="ECO:0000313" key="2">
    <source>
        <dbReference type="Proteomes" id="UP001497472"/>
    </source>
</evidence>
<name>A0AAV1K3R9_9NEOP</name>
<dbReference type="AlphaFoldDB" id="A0AAV1K3R9"/>
<gene>
    <name evidence="1" type="ORF">LNINA_LOCUS15183</name>
</gene>
<evidence type="ECO:0000313" key="1">
    <source>
        <dbReference type="EMBL" id="CAK1556434.1"/>
    </source>
</evidence>